<sequence length="210" mass="22818">MLQSGTIPQSLRRICRDIQAANINGKSGVVVGLISTLPHEGVSTIAIGLARILAEASRVLLIDASAGRPISDLIGVERHILSADDLAQLQLASFREWLVPCSSPNLDLLSIDADQIAASIWDKRWSELKLAIMQRYQVVLIDLGSLQTQLSPFWSTCLDQTYVVVDMSSTPAETLQGARKELDILQMPVAGAILNRRSFAVPAFLSKGRS</sequence>
<dbReference type="InterPro" id="IPR027417">
    <property type="entry name" value="P-loop_NTPase"/>
</dbReference>
<evidence type="ECO:0008006" key="3">
    <source>
        <dbReference type="Google" id="ProtNLM"/>
    </source>
</evidence>
<dbReference type="EMBL" id="JADQDN010000009">
    <property type="protein sequence ID" value="MBF9197541.1"/>
    <property type="molecule type" value="Genomic_DNA"/>
</dbReference>
<keyword evidence="2" id="KW-1185">Reference proteome</keyword>
<organism evidence="1 2">
    <name type="scientific">Microvirga terrestris</name>
    <dbReference type="NCBI Taxonomy" id="2791024"/>
    <lineage>
        <taxon>Bacteria</taxon>
        <taxon>Pseudomonadati</taxon>
        <taxon>Pseudomonadota</taxon>
        <taxon>Alphaproteobacteria</taxon>
        <taxon>Hyphomicrobiales</taxon>
        <taxon>Methylobacteriaceae</taxon>
        <taxon>Microvirga</taxon>
    </lineage>
</organism>
<reference evidence="1 2" key="1">
    <citation type="submission" date="2020-11" db="EMBL/GenBank/DDBJ databases">
        <authorList>
            <person name="Kim M.K."/>
        </authorList>
    </citation>
    <scope>NUCLEOTIDE SEQUENCE [LARGE SCALE GENOMIC DNA]</scope>
    <source>
        <strain evidence="1 2">BT290</strain>
    </source>
</reference>
<proteinExistence type="predicted"/>
<evidence type="ECO:0000313" key="1">
    <source>
        <dbReference type="EMBL" id="MBF9197541.1"/>
    </source>
</evidence>
<dbReference type="PANTHER" id="PTHR32309">
    <property type="entry name" value="TYROSINE-PROTEIN KINASE"/>
    <property type="match status" value="1"/>
</dbReference>
<comment type="caution">
    <text evidence="1">The sequence shown here is derived from an EMBL/GenBank/DDBJ whole genome shotgun (WGS) entry which is preliminary data.</text>
</comment>
<dbReference type="Gene3D" id="3.40.50.300">
    <property type="entry name" value="P-loop containing nucleotide triphosphate hydrolases"/>
    <property type="match status" value="1"/>
</dbReference>
<dbReference type="PANTHER" id="PTHR32309:SF13">
    <property type="entry name" value="FERRIC ENTEROBACTIN TRANSPORT PROTEIN FEPE"/>
    <property type="match status" value="1"/>
</dbReference>
<dbReference type="RefSeq" id="WP_196264906.1">
    <property type="nucleotide sequence ID" value="NZ_JADQDN010000009.1"/>
</dbReference>
<gene>
    <name evidence="1" type="ORF">I2H36_15985</name>
</gene>
<accession>A0ABS0HVK5</accession>
<dbReference type="Proteomes" id="UP000611708">
    <property type="component" value="Unassembled WGS sequence"/>
</dbReference>
<protein>
    <recommendedName>
        <fullName evidence="3">CpsD/CapB family tyrosine-protein kinase</fullName>
    </recommendedName>
</protein>
<dbReference type="InterPro" id="IPR050445">
    <property type="entry name" value="Bact_polysacc_biosynth/exp"/>
</dbReference>
<evidence type="ECO:0000313" key="2">
    <source>
        <dbReference type="Proteomes" id="UP000611708"/>
    </source>
</evidence>
<name>A0ABS0HVK5_9HYPH</name>
<dbReference type="SUPFAM" id="SSF52540">
    <property type="entry name" value="P-loop containing nucleoside triphosphate hydrolases"/>
    <property type="match status" value="1"/>
</dbReference>